<proteinExistence type="predicted"/>
<dbReference type="EMBL" id="CP001830">
    <property type="protein sequence ID" value="AEH78916.1"/>
    <property type="molecule type" value="Genomic_DNA"/>
</dbReference>
<reference evidence="2 3" key="1">
    <citation type="journal article" date="2011" name="J. Biotechnol.">
        <title>The complete genome sequence of the dominant Sinorhizobium meliloti field isolate SM11 extends the S. meliloti pan-genome.</title>
        <authorList>
            <person name="Schneiker-Bekel S."/>
            <person name="Wibberg D."/>
            <person name="Bekel T."/>
            <person name="Blom J."/>
            <person name="Linke B."/>
            <person name="Neuweger H."/>
            <person name="Stiens M."/>
            <person name="Vorholter F.J."/>
            <person name="Weidner S."/>
            <person name="Goesmann A."/>
            <person name="Puhler A."/>
            <person name="Schluter A."/>
        </authorList>
    </citation>
    <scope>NUCLEOTIDE SEQUENCE [LARGE SCALE GENOMIC DNA]</scope>
    <source>
        <strain evidence="2 3">SM11</strain>
    </source>
</reference>
<evidence type="ECO:0000313" key="2">
    <source>
        <dbReference type="EMBL" id="AEH78916.1"/>
    </source>
</evidence>
<protein>
    <recommendedName>
        <fullName evidence="4">Transmembrane protein</fullName>
    </recommendedName>
</protein>
<dbReference type="PATRIC" id="fig|707241.3.peg.1725"/>
<evidence type="ECO:0000256" key="1">
    <source>
        <dbReference type="SAM" id="Phobius"/>
    </source>
</evidence>
<keyword evidence="1" id="KW-1133">Transmembrane helix</keyword>
<evidence type="ECO:0000313" key="3">
    <source>
        <dbReference type="Proteomes" id="UP000009045"/>
    </source>
</evidence>
<dbReference type="KEGG" id="smx:SM11_chr1641"/>
<feature type="transmembrane region" description="Helical" evidence="1">
    <location>
        <begin position="161"/>
        <end position="178"/>
    </location>
</feature>
<dbReference type="HOGENOM" id="CLU_116715_0_0_5"/>
<organism evidence="2 3">
    <name type="scientific">Sinorhizobium meliloti (strain SM11)</name>
    <dbReference type="NCBI Taxonomy" id="707241"/>
    <lineage>
        <taxon>Bacteria</taxon>
        <taxon>Pseudomonadati</taxon>
        <taxon>Pseudomonadota</taxon>
        <taxon>Alphaproteobacteria</taxon>
        <taxon>Hyphomicrobiales</taxon>
        <taxon>Rhizobiaceae</taxon>
        <taxon>Sinorhizobium/Ensifer group</taxon>
        <taxon>Sinorhizobium</taxon>
    </lineage>
</organism>
<name>F7X837_SINMM</name>
<accession>F7X837</accession>
<dbReference type="Proteomes" id="UP000009045">
    <property type="component" value="Chromosome"/>
</dbReference>
<keyword evidence="1" id="KW-0472">Membrane</keyword>
<evidence type="ECO:0008006" key="4">
    <source>
        <dbReference type="Google" id="ProtNLM"/>
    </source>
</evidence>
<sequence>MMEGKAAVRAKVLIADPDRPKRYRLAHSVPSLREAILGALCWGFAMALSAWLALWFRENNVTFHLKSILGLYAWGGIVAWPLSLFAARCLSQNRPAETRFSAFFLCLAAGTIGTTAFLFALDYRTFYAQWHAMTGTRTWLFQFAFTSLAAFYQFLVLGVRLYLPLGAVALVATSLLLARSDARQRR</sequence>
<dbReference type="AlphaFoldDB" id="F7X837"/>
<feature type="transmembrane region" description="Helical" evidence="1">
    <location>
        <begin position="100"/>
        <end position="119"/>
    </location>
</feature>
<keyword evidence="1" id="KW-0812">Transmembrane</keyword>
<feature type="transmembrane region" description="Helical" evidence="1">
    <location>
        <begin position="68"/>
        <end position="88"/>
    </location>
</feature>
<feature type="transmembrane region" description="Helical" evidence="1">
    <location>
        <begin position="35"/>
        <end position="56"/>
    </location>
</feature>
<gene>
    <name evidence="2" type="ordered locus">SM11_chr1641</name>
</gene>